<name>A0A1C3EAD3_9PLAN</name>
<organism evidence="1 2">
    <name type="scientific">Planctopirus hydrillae</name>
    <dbReference type="NCBI Taxonomy" id="1841610"/>
    <lineage>
        <taxon>Bacteria</taxon>
        <taxon>Pseudomonadati</taxon>
        <taxon>Planctomycetota</taxon>
        <taxon>Planctomycetia</taxon>
        <taxon>Planctomycetales</taxon>
        <taxon>Planctomycetaceae</taxon>
        <taxon>Planctopirus</taxon>
    </lineage>
</organism>
<gene>
    <name evidence="1" type="ORF">A6X21_06100</name>
</gene>
<sequence>MQSLSTGLFWFAAALCVLFLAPVPMAGAQEVSSFPLTLAREKNWLIIQSPRLPRGEIRINYLEAYCRPGSTTADWHETTIGHKTELVSLSDDRQTMRLRCTVNDGVVVDHEIVASDGEVSFQIKATNPTKVASAATWAQPCIRLGDFTGFANEGGDLDDYLPQCFIFLDGKLTRLSEVRPWAKEARYTPGQVWCPPGVSRKDVNPRPLSPLVPSHGLIGCFSHDEELLFAVAFEPYQELFQGVARCLHSDFRIGGLAPGESQSIRGKIYLGSNDMQRLLKRYERDFPEHIKNATK</sequence>
<dbReference type="EMBL" id="LYDR01000113">
    <property type="protein sequence ID" value="ODA30211.1"/>
    <property type="molecule type" value="Genomic_DNA"/>
</dbReference>
<dbReference type="OrthoDB" id="265387at2"/>
<keyword evidence="2" id="KW-1185">Reference proteome</keyword>
<dbReference type="Proteomes" id="UP000094828">
    <property type="component" value="Unassembled WGS sequence"/>
</dbReference>
<evidence type="ECO:0000313" key="2">
    <source>
        <dbReference type="Proteomes" id="UP000094828"/>
    </source>
</evidence>
<reference evidence="1 2" key="1">
    <citation type="submission" date="2016-05" db="EMBL/GenBank/DDBJ databases">
        <title>Genomic and physiological characterization of Planctopirus sp. isolated from fresh water lake.</title>
        <authorList>
            <person name="Subhash Y."/>
            <person name="Ramana C."/>
        </authorList>
    </citation>
    <scope>NUCLEOTIDE SEQUENCE [LARGE SCALE GENOMIC DNA]</scope>
    <source>
        <strain evidence="1 2">JC280</strain>
    </source>
</reference>
<dbReference type="AlphaFoldDB" id="A0A1C3EAD3"/>
<evidence type="ECO:0000313" key="1">
    <source>
        <dbReference type="EMBL" id="ODA30211.1"/>
    </source>
</evidence>
<dbReference type="RefSeq" id="WP_068848764.1">
    <property type="nucleotide sequence ID" value="NZ_LYDR01000113.1"/>
</dbReference>
<comment type="caution">
    <text evidence="1">The sequence shown here is derived from an EMBL/GenBank/DDBJ whole genome shotgun (WGS) entry which is preliminary data.</text>
</comment>
<proteinExistence type="predicted"/>
<dbReference type="STRING" id="1841610.A6X21_06100"/>
<protein>
    <submittedName>
        <fullName evidence="1">Uncharacterized protein</fullName>
    </submittedName>
</protein>
<accession>A0A1C3EAD3</accession>